<protein>
    <submittedName>
        <fullName evidence="6">Sarcosine oxidase/sarcosine oxidase subunit beta</fullName>
        <ecNumber evidence="6">1.5.3.1</ecNumber>
    </submittedName>
</protein>
<dbReference type="Pfam" id="PF01266">
    <property type="entry name" value="DAO"/>
    <property type="match status" value="1"/>
</dbReference>
<evidence type="ECO:0000256" key="2">
    <source>
        <dbReference type="ARBA" id="ARBA00022630"/>
    </source>
</evidence>
<dbReference type="SUPFAM" id="SSF54373">
    <property type="entry name" value="FAD-linked reductases, C-terminal domain"/>
    <property type="match status" value="1"/>
</dbReference>
<dbReference type="InterPro" id="IPR045170">
    <property type="entry name" value="MTOX"/>
</dbReference>
<evidence type="ECO:0000313" key="7">
    <source>
        <dbReference type="Proteomes" id="UP001549047"/>
    </source>
</evidence>
<evidence type="ECO:0000259" key="5">
    <source>
        <dbReference type="Pfam" id="PF01266"/>
    </source>
</evidence>
<comment type="caution">
    <text evidence="6">The sequence shown here is derived from an EMBL/GenBank/DDBJ whole genome shotgun (WGS) entry which is preliminary data.</text>
</comment>
<dbReference type="EC" id="1.5.3.1" evidence="6"/>
<keyword evidence="2" id="KW-0285">Flavoprotein</keyword>
<keyword evidence="3" id="KW-0274">FAD</keyword>
<dbReference type="Gene3D" id="3.50.50.60">
    <property type="entry name" value="FAD/NAD(P)-binding domain"/>
    <property type="match status" value="1"/>
</dbReference>
<dbReference type="InterPro" id="IPR036188">
    <property type="entry name" value="FAD/NAD-bd_sf"/>
</dbReference>
<keyword evidence="7" id="KW-1185">Reference proteome</keyword>
<evidence type="ECO:0000256" key="1">
    <source>
        <dbReference type="ARBA" id="ARBA00001974"/>
    </source>
</evidence>
<name>A0ABV2J0E2_9HYPH</name>
<dbReference type="PANTHER" id="PTHR10961">
    <property type="entry name" value="PEROXISOMAL SARCOSINE OXIDASE"/>
    <property type="match status" value="1"/>
</dbReference>
<reference evidence="6 7" key="1">
    <citation type="submission" date="2024-06" db="EMBL/GenBank/DDBJ databases">
        <title>Genomic Encyclopedia of Type Strains, Phase IV (KMG-IV): sequencing the most valuable type-strain genomes for metagenomic binning, comparative biology and taxonomic classification.</title>
        <authorList>
            <person name="Goeker M."/>
        </authorList>
    </citation>
    <scope>NUCLEOTIDE SEQUENCE [LARGE SCALE GENOMIC DNA]</scope>
    <source>
        <strain evidence="6 7">DSM 29780</strain>
    </source>
</reference>
<dbReference type="GO" id="GO:0008115">
    <property type="term" value="F:sarcosine oxidase activity"/>
    <property type="evidence" value="ECO:0007669"/>
    <property type="project" value="UniProtKB-EC"/>
</dbReference>
<gene>
    <name evidence="6" type="ORF">ABID16_001674</name>
</gene>
<keyword evidence="4 6" id="KW-0560">Oxidoreductase</keyword>
<dbReference type="RefSeq" id="WP_354555844.1">
    <property type="nucleotide sequence ID" value="NZ_JBEPMB010000001.1"/>
</dbReference>
<dbReference type="PANTHER" id="PTHR10961:SF46">
    <property type="entry name" value="PEROXISOMAL SARCOSINE OXIDASE"/>
    <property type="match status" value="1"/>
</dbReference>
<comment type="cofactor">
    <cofactor evidence="1">
        <name>FAD</name>
        <dbReference type="ChEBI" id="CHEBI:57692"/>
    </cofactor>
</comment>
<dbReference type="EMBL" id="JBEPMB010000001">
    <property type="protein sequence ID" value="MET3613369.1"/>
    <property type="molecule type" value="Genomic_DNA"/>
</dbReference>
<proteinExistence type="predicted"/>
<dbReference type="SUPFAM" id="SSF51905">
    <property type="entry name" value="FAD/NAD(P)-binding domain"/>
    <property type="match status" value="1"/>
</dbReference>
<evidence type="ECO:0000313" key="6">
    <source>
        <dbReference type="EMBL" id="MET3613369.1"/>
    </source>
</evidence>
<dbReference type="InterPro" id="IPR006076">
    <property type="entry name" value="FAD-dep_OxRdtase"/>
</dbReference>
<dbReference type="Gene3D" id="3.30.9.10">
    <property type="entry name" value="D-Amino Acid Oxidase, subunit A, domain 2"/>
    <property type="match status" value="1"/>
</dbReference>
<feature type="domain" description="FAD dependent oxidoreductase" evidence="5">
    <location>
        <begin position="2"/>
        <end position="341"/>
    </location>
</feature>
<sequence>MGGGINGLASAWTLVRKGYRVSLFDQGPIPNPVASSFDEHRITRHAYGPMHAYAERMPQAFALWDQLFDDIGARHLEAMPMIAFEREDTGWIGPSLDDLGAMGVGWRELDPAQFSAEHPLIRTDGVTRAVELSGSGMLFPSRIVTDLVVHLAAQGVRFYPHTKVEEIGFETGRVRAGGMVHVGDHVIIAAGAWVNNLLPDTTGELVPSRQTVVFLAPPPELAALWSRAPIYLDLDAETGTYVLPPRPGTRLKIGDHRFSRTGDPDAPRIASEDEVANLIKAGHLAFTDFERYTVLERKACYYTVTEDEHFVIRPAGSRATLLSACSGHGFKLAPQSAAEAVALVERAL</sequence>
<evidence type="ECO:0000256" key="3">
    <source>
        <dbReference type="ARBA" id="ARBA00022827"/>
    </source>
</evidence>
<accession>A0ABV2J0E2</accession>
<organism evidence="6 7">
    <name type="scientific">Rhizobium aquaticum</name>
    <dbReference type="NCBI Taxonomy" id="1549636"/>
    <lineage>
        <taxon>Bacteria</taxon>
        <taxon>Pseudomonadati</taxon>
        <taxon>Pseudomonadota</taxon>
        <taxon>Alphaproteobacteria</taxon>
        <taxon>Hyphomicrobiales</taxon>
        <taxon>Rhizobiaceae</taxon>
        <taxon>Rhizobium/Agrobacterium group</taxon>
        <taxon>Rhizobium</taxon>
    </lineage>
</organism>
<evidence type="ECO:0000256" key="4">
    <source>
        <dbReference type="ARBA" id="ARBA00023002"/>
    </source>
</evidence>
<dbReference type="Proteomes" id="UP001549047">
    <property type="component" value="Unassembled WGS sequence"/>
</dbReference>